<proteinExistence type="predicted"/>
<dbReference type="EMBL" id="PPTA01000011">
    <property type="protein sequence ID" value="TFB00377.1"/>
    <property type="molecule type" value="Genomic_DNA"/>
</dbReference>
<evidence type="ECO:0000313" key="3">
    <source>
        <dbReference type="Proteomes" id="UP001642720"/>
    </source>
</evidence>
<dbReference type="RefSeq" id="XP_073556578.1">
    <property type="nucleotide sequence ID" value="XM_073704964.1"/>
</dbReference>
<dbReference type="GeneID" id="300579414"/>
<keyword evidence="1" id="KW-0472">Membrane</keyword>
<feature type="transmembrane region" description="Helical" evidence="1">
    <location>
        <begin position="36"/>
        <end position="56"/>
    </location>
</feature>
<dbReference type="Proteomes" id="UP001642720">
    <property type="component" value="Unassembled WGS sequence"/>
</dbReference>
<keyword evidence="1" id="KW-0812">Transmembrane</keyword>
<keyword evidence="1" id="KW-1133">Transmembrane helix</keyword>
<keyword evidence="3" id="KW-1185">Reference proteome</keyword>
<sequence>MRYTMNGNTRYRMGPYQWNSTRFEDAPGLRDPIEHWIAALVFWSLMSVFVVCFNLNVDWIPLVITVCILFIFFQMARLALSEFH</sequence>
<evidence type="ECO:0000313" key="2">
    <source>
        <dbReference type="EMBL" id="TFB00377.1"/>
    </source>
</evidence>
<evidence type="ECO:0000256" key="1">
    <source>
        <dbReference type="SAM" id="Phobius"/>
    </source>
</evidence>
<organism evidence="2 3">
    <name type="scientific">Trichoderma ghanense</name>
    <dbReference type="NCBI Taxonomy" id="65468"/>
    <lineage>
        <taxon>Eukaryota</taxon>
        <taxon>Fungi</taxon>
        <taxon>Dikarya</taxon>
        <taxon>Ascomycota</taxon>
        <taxon>Pezizomycotina</taxon>
        <taxon>Sordariomycetes</taxon>
        <taxon>Hypocreomycetidae</taxon>
        <taxon>Hypocreales</taxon>
        <taxon>Hypocreaceae</taxon>
        <taxon>Trichoderma</taxon>
    </lineage>
</organism>
<protein>
    <submittedName>
        <fullName evidence="2">Uncharacterized protein</fullName>
    </submittedName>
</protein>
<accession>A0ABY2GYK0</accession>
<reference evidence="2 3" key="1">
    <citation type="submission" date="2018-01" db="EMBL/GenBank/DDBJ databases">
        <title>Genome characterization of the sugarcane-associated fungus Trichoderma ghanense CCMA-1212 and their application in lignocelulose bioconversion.</title>
        <authorList>
            <person name="Steindorff A.S."/>
            <person name="Mendes T.D."/>
            <person name="Vilela E.S.D."/>
            <person name="Rodrigues D.S."/>
            <person name="Formighieri E.F."/>
            <person name="Melo I.S."/>
            <person name="Favaro L.C.L."/>
        </authorList>
    </citation>
    <scope>NUCLEOTIDE SEQUENCE [LARGE SCALE GENOMIC DNA]</scope>
    <source>
        <strain evidence="2 3">CCMA-1212</strain>
    </source>
</reference>
<gene>
    <name evidence="2" type="ORF">CCMA1212_007803</name>
</gene>
<comment type="caution">
    <text evidence="2">The sequence shown here is derived from an EMBL/GenBank/DDBJ whole genome shotgun (WGS) entry which is preliminary data.</text>
</comment>
<name>A0ABY2GYK0_9HYPO</name>
<feature type="transmembrane region" description="Helical" evidence="1">
    <location>
        <begin position="62"/>
        <end position="80"/>
    </location>
</feature>